<dbReference type="AlphaFoldDB" id="A0A318KBP9"/>
<protein>
    <submittedName>
        <fullName evidence="1">Uncharacterized protein</fullName>
    </submittedName>
</protein>
<dbReference type="Proteomes" id="UP000247569">
    <property type="component" value="Unassembled WGS sequence"/>
</dbReference>
<dbReference type="OrthoDB" id="1491277at2"/>
<reference evidence="1 2" key="1">
    <citation type="submission" date="2018-05" db="EMBL/GenBank/DDBJ databases">
        <title>Genomic Encyclopedia of Type Strains, Phase IV (KMG-IV): sequencing the most valuable type-strain genomes for metagenomic binning, comparative biology and taxonomic classification.</title>
        <authorList>
            <person name="Goeker M."/>
        </authorList>
    </citation>
    <scope>NUCLEOTIDE SEQUENCE [LARGE SCALE GENOMIC DNA]</scope>
    <source>
        <strain evidence="1 2">DSM 44704</strain>
    </source>
</reference>
<organism evidence="1 2">
    <name type="scientific">Nocardia tenerifensis</name>
    <dbReference type="NCBI Taxonomy" id="228006"/>
    <lineage>
        <taxon>Bacteria</taxon>
        <taxon>Bacillati</taxon>
        <taxon>Actinomycetota</taxon>
        <taxon>Actinomycetes</taxon>
        <taxon>Mycobacteriales</taxon>
        <taxon>Nocardiaceae</taxon>
        <taxon>Nocardia</taxon>
    </lineage>
</organism>
<name>A0A318KBP9_9NOCA</name>
<comment type="caution">
    <text evidence="1">The sequence shown here is derived from an EMBL/GenBank/DDBJ whole genome shotgun (WGS) entry which is preliminary data.</text>
</comment>
<accession>A0A318KBP9</accession>
<dbReference type="RefSeq" id="WP_146251044.1">
    <property type="nucleotide sequence ID" value="NZ_QJKF01000002.1"/>
</dbReference>
<keyword evidence="2" id="KW-1185">Reference proteome</keyword>
<dbReference type="EMBL" id="QJKF01000002">
    <property type="protein sequence ID" value="PXX68926.1"/>
    <property type="molecule type" value="Genomic_DNA"/>
</dbReference>
<evidence type="ECO:0000313" key="2">
    <source>
        <dbReference type="Proteomes" id="UP000247569"/>
    </source>
</evidence>
<gene>
    <name evidence="1" type="ORF">DFR70_102612</name>
</gene>
<proteinExistence type="predicted"/>
<evidence type="ECO:0000313" key="1">
    <source>
        <dbReference type="EMBL" id="PXX68926.1"/>
    </source>
</evidence>
<sequence length="61" mass="6518">MRVLVTGWPGSAPGVDPSRMRRVGDALTTADTPHGCVWGPKLRFGAVTEKLLGAPFAERAR</sequence>